<reference evidence="14" key="1">
    <citation type="submission" date="2018-01" db="EMBL/GenBank/DDBJ databases">
        <title>Complete genome of Tamlana sp. UJ94.</title>
        <authorList>
            <person name="Jung J."/>
            <person name="Chung D."/>
            <person name="Bae S.S."/>
            <person name="Baek K."/>
        </authorList>
    </citation>
    <scope>NUCLEOTIDE SEQUENCE [LARGE SCALE GENOMIC DNA]</scope>
    <source>
        <strain evidence="14">UJ94</strain>
    </source>
</reference>
<dbReference type="NCBIfam" id="TIGR04056">
    <property type="entry name" value="OMP_RagA_SusC"/>
    <property type="match status" value="1"/>
</dbReference>
<dbReference type="EMBL" id="CP025938">
    <property type="protein sequence ID" value="AUS04898.1"/>
    <property type="molecule type" value="Genomic_DNA"/>
</dbReference>
<evidence type="ECO:0000256" key="9">
    <source>
        <dbReference type="RuleBase" id="RU003357"/>
    </source>
</evidence>
<evidence type="ECO:0000256" key="5">
    <source>
        <dbReference type="ARBA" id="ARBA00023077"/>
    </source>
</evidence>
<dbReference type="Pfam" id="PF13715">
    <property type="entry name" value="CarbopepD_reg_2"/>
    <property type="match status" value="1"/>
</dbReference>
<protein>
    <submittedName>
        <fullName evidence="13">SusC/RagA family protein</fullName>
    </submittedName>
</protein>
<name>A0A2I7SG70_9FLAO</name>
<evidence type="ECO:0000259" key="11">
    <source>
        <dbReference type="Pfam" id="PF00593"/>
    </source>
</evidence>
<feature type="domain" description="TonB-dependent receptor plug" evidence="12">
    <location>
        <begin position="124"/>
        <end position="239"/>
    </location>
</feature>
<keyword evidence="5 9" id="KW-0798">TonB box</keyword>
<dbReference type="InterPro" id="IPR037066">
    <property type="entry name" value="Plug_dom_sf"/>
</dbReference>
<evidence type="ECO:0000313" key="14">
    <source>
        <dbReference type="Proteomes" id="UP000236592"/>
    </source>
</evidence>
<dbReference type="SUPFAM" id="SSF56935">
    <property type="entry name" value="Porins"/>
    <property type="match status" value="1"/>
</dbReference>
<keyword evidence="7 8" id="KW-0998">Cell outer membrane</keyword>
<evidence type="ECO:0000256" key="6">
    <source>
        <dbReference type="ARBA" id="ARBA00023136"/>
    </source>
</evidence>
<keyword evidence="14" id="KW-1185">Reference proteome</keyword>
<dbReference type="InterPro" id="IPR008969">
    <property type="entry name" value="CarboxyPept-like_regulatory"/>
</dbReference>
<dbReference type="InterPro" id="IPR023996">
    <property type="entry name" value="TonB-dep_OMP_SusC/RagA"/>
</dbReference>
<dbReference type="AlphaFoldDB" id="A0A2I7SG70"/>
<gene>
    <name evidence="13" type="ORF">C1A40_05170</name>
</gene>
<evidence type="ECO:0000256" key="8">
    <source>
        <dbReference type="PROSITE-ProRule" id="PRU01360"/>
    </source>
</evidence>
<dbReference type="Gene3D" id="2.60.40.1120">
    <property type="entry name" value="Carboxypeptidase-like, regulatory domain"/>
    <property type="match status" value="1"/>
</dbReference>
<dbReference type="InterPro" id="IPR023997">
    <property type="entry name" value="TonB-dep_OMP_SusC/RagA_CS"/>
</dbReference>
<dbReference type="FunFam" id="2.170.130.10:FF:000008">
    <property type="entry name" value="SusC/RagA family TonB-linked outer membrane protein"/>
    <property type="match status" value="1"/>
</dbReference>
<comment type="subcellular location">
    <subcellularLocation>
        <location evidence="1 8">Cell outer membrane</location>
        <topology evidence="1 8">Multi-pass membrane protein</topology>
    </subcellularLocation>
</comment>
<dbReference type="Proteomes" id="UP000236592">
    <property type="component" value="Chromosome"/>
</dbReference>
<dbReference type="InterPro" id="IPR036942">
    <property type="entry name" value="Beta-barrel_TonB_sf"/>
</dbReference>
<evidence type="ECO:0000313" key="13">
    <source>
        <dbReference type="EMBL" id="AUS04898.1"/>
    </source>
</evidence>
<sequence length="987" mass="109356">MINRKRLRVNSTLKGRLYCALLLFLTPVVLFAQNISGEVTDEFGAPLPGANVIVKDSNTGTTTDFDGKFNLDLPSGAKVLVVSFVGYFQQDIPINGKQSYIINLIEDVDKLDEVIVIGYGTSKKEDLTGSVASIDSKEFHNVPITSAEGLIANKMPGVQITPSSGRPGAGSNILIRGGSSLNASNDPLIVIDGVPLEGSGASNGPSVLSQLNPNDIENFTVLKDASAAAIYGSRASNGVIIITTKKGDIGDLKINVTSNTRVSQVVNFIDMLTADQYREVVNNLGGSATPVGDANTDWQREIFRLGIAADNNISASGAIKNIPYRASVSYLKQDGVVLSDAYERTTALLNISPKFFDNHLKVNLNLKGSIENQNVADTEVDAGNALYLGTNFDPTQPVYDYKHPEYGNYFQYTQFATNPALANINPVSILEQKIRRNKTRRAIANLQLDYKFHFLPELHFNVNAGIDMFRGTWREEVPITHFAEANAGGYIVDNNPSRDTENKLLEAYFFYSKDLEAIKSKLELTAGYSYNDFLTTNYFYPSYFANGTPNPISTPTFLFDEPSHALISFYGRLNYQFNDKYLLTASLRNDGSSRFPEDNRWGLFPAVAFAWKINQENFLKDSHVVTDLKLRLSYGVTGQQDGIANYAYIPGYSTGGLNTQYTFGNNRYFTVTPNAFNPNLKWEQTESSNLGLDFGFLNNRIAGSVDLYYKRTNDLLNTTVIPLGTNFAEELLLNIGSMENKGVEFNVNGYPVRTENFSWRIGVNVTFNEGKITKLANVDDGTVGLFSDATLVNTIGYQRNTFYLYKQVYDQDGKPLEGQMVDVNGDGQINADDRYITDKSATPKYLFGFNTNLNYKNWSLGAAGHANVGHYLFFKPADDASAITSWNTSQNLHSSYLFTRFQNNDGLQPFSDYYLQNASFFKLDNINLSYNFNEVFGHAEVGMNVNLSVQNVFTITDYTGRDPEASGGYENAYPIPRIYALGININF</sequence>
<accession>A0A2I7SG70</accession>
<dbReference type="Gene3D" id="2.170.130.10">
    <property type="entry name" value="TonB-dependent receptor, plug domain"/>
    <property type="match status" value="1"/>
</dbReference>
<feature type="chain" id="PRO_5014349300" evidence="10">
    <location>
        <begin position="33"/>
        <end position="987"/>
    </location>
</feature>
<feature type="domain" description="TonB-dependent receptor-like beta-barrel" evidence="11">
    <location>
        <begin position="399"/>
        <end position="952"/>
    </location>
</feature>
<keyword evidence="10" id="KW-0732">Signal</keyword>
<dbReference type="GO" id="GO:0009279">
    <property type="term" value="C:cell outer membrane"/>
    <property type="evidence" value="ECO:0007669"/>
    <property type="project" value="UniProtKB-SubCell"/>
</dbReference>
<evidence type="ECO:0000256" key="7">
    <source>
        <dbReference type="ARBA" id="ARBA00023237"/>
    </source>
</evidence>
<dbReference type="Pfam" id="PF00593">
    <property type="entry name" value="TonB_dep_Rec_b-barrel"/>
    <property type="match status" value="1"/>
</dbReference>
<evidence type="ECO:0000256" key="3">
    <source>
        <dbReference type="ARBA" id="ARBA00022452"/>
    </source>
</evidence>
<organism evidence="13 14">
    <name type="scientific">Pseudotamlana carrageenivorans</name>
    <dbReference type="NCBI Taxonomy" id="2069432"/>
    <lineage>
        <taxon>Bacteria</taxon>
        <taxon>Pseudomonadati</taxon>
        <taxon>Bacteroidota</taxon>
        <taxon>Flavobacteriia</taxon>
        <taxon>Flavobacteriales</taxon>
        <taxon>Flavobacteriaceae</taxon>
        <taxon>Pseudotamlana</taxon>
    </lineage>
</organism>
<evidence type="ECO:0000256" key="1">
    <source>
        <dbReference type="ARBA" id="ARBA00004571"/>
    </source>
</evidence>
<keyword evidence="6 8" id="KW-0472">Membrane</keyword>
<dbReference type="Gene3D" id="2.40.170.20">
    <property type="entry name" value="TonB-dependent receptor, beta-barrel domain"/>
    <property type="match status" value="1"/>
</dbReference>
<feature type="signal peptide" evidence="10">
    <location>
        <begin position="1"/>
        <end position="32"/>
    </location>
</feature>
<dbReference type="InterPro" id="IPR039426">
    <property type="entry name" value="TonB-dep_rcpt-like"/>
</dbReference>
<proteinExistence type="inferred from homology"/>
<dbReference type="SUPFAM" id="SSF49464">
    <property type="entry name" value="Carboxypeptidase regulatory domain-like"/>
    <property type="match status" value="1"/>
</dbReference>
<dbReference type="NCBIfam" id="TIGR04057">
    <property type="entry name" value="SusC_RagA_signa"/>
    <property type="match status" value="1"/>
</dbReference>
<comment type="similarity">
    <text evidence="8 9">Belongs to the TonB-dependent receptor family.</text>
</comment>
<evidence type="ECO:0000259" key="12">
    <source>
        <dbReference type="Pfam" id="PF07715"/>
    </source>
</evidence>
<dbReference type="KEGG" id="taj:C1A40_05170"/>
<keyword evidence="3 8" id="KW-1134">Transmembrane beta strand</keyword>
<evidence type="ECO:0000256" key="4">
    <source>
        <dbReference type="ARBA" id="ARBA00022692"/>
    </source>
</evidence>
<keyword evidence="4 8" id="KW-0812">Transmembrane</keyword>
<dbReference type="Pfam" id="PF07715">
    <property type="entry name" value="Plug"/>
    <property type="match status" value="1"/>
</dbReference>
<keyword evidence="2 8" id="KW-0813">Transport</keyword>
<dbReference type="OrthoDB" id="9768177at2"/>
<dbReference type="PROSITE" id="PS52016">
    <property type="entry name" value="TONB_DEPENDENT_REC_3"/>
    <property type="match status" value="1"/>
</dbReference>
<dbReference type="RefSeq" id="WP_102994962.1">
    <property type="nucleotide sequence ID" value="NZ_CP025938.1"/>
</dbReference>
<dbReference type="InterPro" id="IPR012910">
    <property type="entry name" value="Plug_dom"/>
</dbReference>
<evidence type="ECO:0000256" key="10">
    <source>
        <dbReference type="SAM" id="SignalP"/>
    </source>
</evidence>
<evidence type="ECO:0000256" key="2">
    <source>
        <dbReference type="ARBA" id="ARBA00022448"/>
    </source>
</evidence>
<dbReference type="InterPro" id="IPR000531">
    <property type="entry name" value="Beta-barrel_TonB"/>
</dbReference>